<dbReference type="InterPro" id="IPR013783">
    <property type="entry name" value="Ig-like_fold"/>
</dbReference>
<dbReference type="EMBL" id="QJRE01000065">
    <property type="protein sequence ID" value="NWL44365.1"/>
    <property type="molecule type" value="Genomic_DNA"/>
</dbReference>
<dbReference type="Gene3D" id="2.60.40.10">
    <property type="entry name" value="Immunoglobulins"/>
    <property type="match status" value="1"/>
</dbReference>
<dbReference type="InterPro" id="IPR041498">
    <property type="entry name" value="Big_6"/>
</dbReference>
<comment type="caution">
    <text evidence="2">The sequence shown here is derived from an EMBL/GenBank/DDBJ whole genome shotgun (WGS) entry which is preliminary data.</text>
</comment>
<feature type="domain" description="Bacterial Ig" evidence="1">
    <location>
        <begin position="46"/>
        <end position="113"/>
    </location>
</feature>
<accession>A0ABD6MW43</accession>
<reference evidence="2 3" key="1">
    <citation type="submission" date="2018-06" db="EMBL/GenBank/DDBJ databases">
        <title>Bacteria isolated from soil of Wuhan.</title>
        <authorList>
            <person name="Xiang W."/>
            <person name="Huang C."/>
        </authorList>
    </citation>
    <scope>NUCLEOTIDE SEQUENCE [LARGE SCALE GENOMIC DNA]</scope>
    <source>
        <strain evidence="3">xwS4</strain>
    </source>
</reference>
<dbReference type="AlphaFoldDB" id="A0ABD6MW43"/>
<evidence type="ECO:0000313" key="2">
    <source>
        <dbReference type="EMBL" id="NWL44365.1"/>
    </source>
</evidence>
<gene>
    <name evidence="2" type="ORF">DM819_00395</name>
</gene>
<name>A0ABD6MW43_9PSED</name>
<evidence type="ECO:0000259" key="1">
    <source>
        <dbReference type="Pfam" id="PF17936"/>
    </source>
</evidence>
<dbReference type="Proteomes" id="UP000704738">
    <property type="component" value="Unassembled WGS sequence"/>
</dbReference>
<protein>
    <recommendedName>
        <fullName evidence="1">Bacterial Ig domain-containing protein</fullName>
    </recommendedName>
</protein>
<feature type="non-terminal residue" evidence="2">
    <location>
        <position position="115"/>
    </location>
</feature>
<organism evidence="2 3">
    <name type="scientific">Pseudomonas hunanensis</name>
    <dbReference type="NCBI Taxonomy" id="1247546"/>
    <lineage>
        <taxon>Bacteria</taxon>
        <taxon>Pseudomonadati</taxon>
        <taxon>Pseudomonadota</taxon>
        <taxon>Gammaproteobacteria</taxon>
        <taxon>Pseudomonadales</taxon>
        <taxon>Pseudomonadaceae</taxon>
        <taxon>Pseudomonas</taxon>
    </lineage>
</organism>
<sequence length="115" mass="11432">MVGANGTFLIDLNPAAQPGEQLSLVQTDPSGNASVATEYDVPLTTAPDSPSNLAIDADGTTLTGTAPAGTRVEVHDANGTLIGSAIANADGSFSIELNPAQANGELLDVVAIDDG</sequence>
<dbReference type="Pfam" id="PF17936">
    <property type="entry name" value="Big_6"/>
    <property type="match status" value="2"/>
</dbReference>
<evidence type="ECO:0000313" key="3">
    <source>
        <dbReference type="Proteomes" id="UP000704738"/>
    </source>
</evidence>
<feature type="domain" description="Bacterial Ig" evidence="1">
    <location>
        <begin position="2"/>
        <end position="41"/>
    </location>
</feature>
<proteinExistence type="predicted"/>
<dbReference type="NCBIfam" id="NF033510">
    <property type="entry name" value="Ca_tandemer"/>
    <property type="match status" value="1"/>
</dbReference>